<accession>A0A6C0HXB8</accession>
<dbReference type="EMBL" id="MN740028">
    <property type="protein sequence ID" value="QHT84857.1"/>
    <property type="molecule type" value="Genomic_DNA"/>
</dbReference>
<evidence type="ECO:0000313" key="3">
    <source>
        <dbReference type="EMBL" id="QHT84857.1"/>
    </source>
</evidence>
<evidence type="ECO:0000256" key="2">
    <source>
        <dbReference type="SAM" id="Phobius"/>
    </source>
</evidence>
<sequence>MALTDIFTTPFLISLGITLVLIGLLGMYLTQKLQEQNHKITSMFGLVTSMAEEMNFIRNRFQSGGVGSGPTTNVSNASSSAYASTSTSTSTSDNKLIDVSDGEEDDTDSSSESDDGYDDSSSEGDSDVDVDVDDLEEVDLSNKIKVVNISENFTINSSMNDIDVDEKREELDCEELDCEELDCEGDGDGDTQENDLGDDDDADDLSSKSSSSSDEELVNNGSIVVEELNSSDFIKSITMSLEATNIEISDYKKMSLNKLRALVVEKKLTSNANKLKKEELLKLLNAE</sequence>
<proteinExistence type="predicted"/>
<feature type="region of interest" description="Disordered" evidence="1">
    <location>
        <begin position="66"/>
        <end position="133"/>
    </location>
</feature>
<keyword evidence="2" id="KW-0812">Transmembrane</keyword>
<name>A0A6C0HXB8_9ZZZZ</name>
<feature type="compositionally biased region" description="Acidic residues" evidence="1">
    <location>
        <begin position="100"/>
        <end position="133"/>
    </location>
</feature>
<organism evidence="3">
    <name type="scientific">viral metagenome</name>
    <dbReference type="NCBI Taxonomy" id="1070528"/>
    <lineage>
        <taxon>unclassified sequences</taxon>
        <taxon>metagenomes</taxon>
        <taxon>organismal metagenomes</taxon>
    </lineage>
</organism>
<feature type="compositionally biased region" description="Low complexity" evidence="1">
    <location>
        <begin position="71"/>
        <end position="92"/>
    </location>
</feature>
<feature type="transmembrane region" description="Helical" evidence="2">
    <location>
        <begin position="6"/>
        <end position="29"/>
    </location>
</feature>
<evidence type="ECO:0000256" key="1">
    <source>
        <dbReference type="SAM" id="MobiDB-lite"/>
    </source>
</evidence>
<feature type="compositionally biased region" description="Acidic residues" evidence="1">
    <location>
        <begin position="180"/>
        <end position="204"/>
    </location>
</feature>
<feature type="region of interest" description="Disordered" evidence="1">
    <location>
        <begin position="180"/>
        <end position="219"/>
    </location>
</feature>
<evidence type="ECO:0008006" key="4">
    <source>
        <dbReference type="Google" id="ProtNLM"/>
    </source>
</evidence>
<keyword evidence="2" id="KW-0472">Membrane</keyword>
<reference evidence="3" key="1">
    <citation type="journal article" date="2020" name="Nature">
        <title>Giant virus diversity and host interactions through global metagenomics.</title>
        <authorList>
            <person name="Schulz F."/>
            <person name="Roux S."/>
            <person name="Paez-Espino D."/>
            <person name="Jungbluth S."/>
            <person name="Walsh D.A."/>
            <person name="Denef V.J."/>
            <person name="McMahon K.D."/>
            <person name="Konstantinidis K.T."/>
            <person name="Eloe-Fadrosh E.A."/>
            <person name="Kyrpides N.C."/>
            <person name="Woyke T."/>
        </authorList>
    </citation>
    <scope>NUCLEOTIDE SEQUENCE</scope>
    <source>
        <strain evidence="3">GVMAG-M-3300023184-178</strain>
    </source>
</reference>
<keyword evidence="2" id="KW-1133">Transmembrane helix</keyword>
<protein>
    <recommendedName>
        <fullName evidence="4">Rho termination factor N-terminal domain-containing protein</fullName>
    </recommendedName>
</protein>
<dbReference type="AlphaFoldDB" id="A0A6C0HXB8"/>